<dbReference type="InterPro" id="IPR004136">
    <property type="entry name" value="NMO"/>
</dbReference>
<keyword evidence="2" id="KW-0288">FMN</keyword>
<feature type="non-terminal residue" evidence="4">
    <location>
        <position position="279"/>
    </location>
</feature>
<dbReference type="SUPFAM" id="SSF51412">
    <property type="entry name" value="Inosine monophosphate dehydrogenase (IMPDH)"/>
    <property type="match status" value="1"/>
</dbReference>
<comment type="caution">
    <text evidence="4">The sequence shown here is derived from an EMBL/GenBank/DDBJ whole genome shotgun (WGS) entry which is preliminary data.</text>
</comment>
<evidence type="ECO:0000256" key="3">
    <source>
        <dbReference type="ARBA" id="ARBA00023002"/>
    </source>
</evidence>
<dbReference type="Gene3D" id="3.20.20.70">
    <property type="entry name" value="Aldolase class I"/>
    <property type="match status" value="1"/>
</dbReference>
<keyword evidence="1" id="KW-0285">Flavoprotein</keyword>
<dbReference type="EMBL" id="BARV01014900">
    <property type="protein sequence ID" value="GAI24561.1"/>
    <property type="molecule type" value="Genomic_DNA"/>
</dbReference>
<sequence length="279" mass="29460">MSGPTVFSQNRICQMLHIRYPILLGGMAHVSRAPLVAVVSNAGGLGVIGSGGMPPDILVEQIAQVREKTDRPFGVNLMLMDPNIEEQVEVVLRERVPMVSTGAGNPAKYIGRLKEAGIRVFPVVPATALARRMERAGADGIIAEGTEAGGHVGEVTTIVLVPQIVDAVSVPVVAAGGIADGRGLAAVLALGAEGAQMGTRFLASAEAPVHSDYKQAVLKASDRSTIVTGRSLGAPVRTIVNRMTKQFARYEQEHRSFEEFESLAVGGLRRAVYDGDTEN</sequence>
<dbReference type="PANTHER" id="PTHR32332">
    <property type="entry name" value="2-NITROPROPANE DIOXYGENASE"/>
    <property type="match status" value="1"/>
</dbReference>
<dbReference type="AlphaFoldDB" id="X1N2T8"/>
<gene>
    <name evidence="4" type="ORF">S06H3_25850</name>
</gene>
<evidence type="ECO:0000313" key="4">
    <source>
        <dbReference type="EMBL" id="GAI24561.1"/>
    </source>
</evidence>
<keyword evidence="3" id="KW-0560">Oxidoreductase</keyword>
<accession>X1N2T8</accession>
<dbReference type="Pfam" id="PF03060">
    <property type="entry name" value="NMO"/>
    <property type="match status" value="2"/>
</dbReference>
<dbReference type="CDD" id="cd04730">
    <property type="entry name" value="NPD_like"/>
    <property type="match status" value="1"/>
</dbReference>
<protein>
    <submittedName>
        <fullName evidence="4">Uncharacterized protein</fullName>
    </submittedName>
</protein>
<dbReference type="GO" id="GO:0018580">
    <property type="term" value="F:nitronate monooxygenase activity"/>
    <property type="evidence" value="ECO:0007669"/>
    <property type="project" value="InterPro"/>
</dbReference>
<reference evidence="4" key="1">
    <citation type="journal article" date="2014" name="Front. Microbiol.">
        <title>High frequency of phylogenetically diverse reductive dehalogenase-homologous genes in deep subseafloor sedimentary metagenomes.</title>
        <authorList>
            <person name="Kawai M."/>
            <person name="Futagami T."/>
            <person name="Toyoda A."/>
            <person name="Takaki Y."/>
            <person name="Nishi S."/>
            <person name="Hori S."/>
            <person name="Arai W."/>
            <person name="Tsubouchi T."/>
            <person name="Morono Y."/>
            <person name="Uchiyama I."/>
            <person name="Ito T."/>
            <person name="Fujiyama A."/>
            <person name="Inagaki F."/>
            <person name="Takami H."/>
        </authorList>
    </citation>
    <scope>NUCLEOTIDE SEQUENCE</scope>
    <source>
        <strain evidence="4">Expedition CK06-06</strain>
    </source>
</reference>
<evidence type="ECO:0000256" key="2">
    <source>
        <dbReference type="ARBA" id="ARBA00022643"/>
    </source>
</evidence>
<proteinExistence type="predicted"/>
<name>X1N2T8_9ZZZZ</name>
<organism evidence="4">
    <name type="scientific">marine sediment metagenome</name>
    <dbReference type="NCBI Taxonomy" id="412755"/>
    <lineage>
        <taxon>unclassified sequences</taxon>
        <taxon>metagenomes</taxon>
        <taxon>ecological metagenomes</taxon>
    </lineage>
</organism>
<dbReference type="InterPro" id="IPR013785">
    <property type="entry name" value="Aldolase_TIM"/>
</dbReference>
<evidence type="ECO:0000256" key="1">
    <source>
        <dbReference type="ARBA" id="ARBA00022630"/>
    </source>
</evidence>
<dbReference type="PANTHER" id="PTHR32332:SF20">
    <property type="entry name" value="2-NITROPROPANE DIOXYGENASE-LIKE PROTEIN"/>
    <property type="match status" value="1"/>
</dbReference>